<dbReference type="Proteomes" id="UP000304941">
    <property type="component" value="Unassembled WGS sequence"/>
</dbReference>
<sequence length="119" mass="12493">MPSLSEAPSGGAKTFWLLLGRLPKVTRCKSGTNSRRYPNNGYTPNLRLPVAAVTAAYGSALTAGHFCKDTKVTKKSSPQHSVPRLGSACPHSGLNPWAAAMGHPWPSAANPASCRVTHG</sequence>
<reference evidence="1 2" key="1">
    <citation type="submission" date="2019-05" db="EMBL/GenBank/DDBJ databases">
        <title>Pseudomonas edaphica sp. nov., isolated from rhizospheric soil of Cistus ladanifer L. in Spain.</title>
        <authorList>
            <person name="Peix A."/>
        </authorList>
    </citation>
    <scope>NUCLEOTIDE SEQUENCE [LARGE SCALE GENOMIC DNA]</scope>
    <source>
        <strain evidence="1 2">RD25</strain>
    </source>
</reference>
<evidence type="ECO:0000313" key="2">
    <source>
        <dbReference type="Proteomes" id="UP000304941"/>
    </source>
</evidence>
<evidence type="ECO:0000313" key="1">
    <source>
        <dbReference type="EMBL" id="TLG87530.1"/>
    </source>
</evidence>
<protein>
    <submittedName>
        <fullName evidence="1">Uncharacterized protein</fullName>
    </submittedName>
</protein>
<proteinExistence type="predicted"/>
<keyword evidence="2" id="KW-1185">Reference proteome</keyword>
<gene>
    <name evidence="1" type="ORF">FEM54_30220</name>
</gene>
<dbReference type="EMBL" id="VBVZ01000771">
    <property type="protein sequence ID" value="TLG87530.1"/>
    <property type="molecule type" value="Genomic_DNA"/>
</dbReference>
<organism evidence="1 2">
    <name type="scientific">Pseudomonas edaphica</name>
    <dbReference type="NCBI Taxonomy" id="2006980"/>
    <lineage>
        <taxon>Bacteria</taxon>
        <taxon>Pseudomonadati</taxon>
        <taxon>Pseudomonadota</taxon>
        <taxon>Gammaproteobacteria</taxon>
        <taxon>Pseudomonadales</taxon>
        <taxon>Pseudomonadaceae</taxon>
        <taxon>Pseudomonas</taxon>
    </lineage>
</organism>
<name>A0ABY2TZC5_9PSED</name>
<feature type="non-terminal residue" evidence="1">
    <location>
        <position position="119"/>
    </location>
</feature>
<accession>A0ABY2TZC5</accession>
<comment type="caution">
    <text evidence="1">The sequence shown here is derived from an EMBL/GenBank/DDBJ whole genome shotgun (WGS) entry which is preliminary data.</text>
</comment>